<comment type="similarity">
    <text evidence="7">Belongs to the HemG family.</text>
</comment>
<reference evidence="9 10" key="1">
    <citation type="submission" date="2013-04" db="EMBL/GenBank/DDBJ databases">
        <title>The Genome Sequence of Sutterella wadsworthensis HGA0223.</title>
        <authorList>
            <consortium name="The Broad Institute Genomics Platform"/>
            <person name="Earl A."/>
            <person name="Ward D."/>
            <person name="Feldgarden M."/>
            <person name="Gevers D."/>
            <person name="Schmidt T.M."/>
            <person name="Dover J."/>
            <person name="Dai D."/>
            <person name="Walker B."/>
            <person name="Young S."/>
            <person name="Zeng Q."/>
            <person name="Gargeya S."/>
            <person name="Fitzgerald M."/>
            <person name="Haas B."/>
            <person name="Abouelleil A."/>
            <person name="Allen A.W."/>
            <person name="Alvarado L."/>
            <person name="Arachchi H.M."/>
            <person name="Berlin A.M."/>
            <person name="Chapman S.B."/>
            <person name="Gainer-Dewar J."/>
            <person name="Goldberg J."/>
            <person name="Griggs A."/>
            <person name="Gujja S."/>
            <person name="Hansen M."/>
            <person name="Howarth C."/>
            <person name="Imamovic A."/>
            <person name="Ireland A."/>
            <person name="Larimer J."/>
            <person name="McCowan C."/>
            <person name="Murphy C."/>
            <person name="Pearson M."/>
            <person name="Poon T.W."/>
            <person name="Priest M."/>
            <person name="Roberts A."/>
            <person name="Saif S."/>
            <person name="Shea T."/>
            <person name="Sisk P."/>
            <person name="Sykes S."/>
            <person name="Wortman J."/>
            <person name="Nusbaum C."/>
            <person name="Birren B."/>
        </authorList>
    </citation>
    <scope>NUCLEOTIDE SEQUENCE [LARGE SCALE GENOMIC DNA]</scope>
    <source>
        <strain evidence="9 10">HGA0223</strain>
    </source>
</reference>
<evidence type="ECO:0000256" key="6">
    <source>
        <dbReference type="ARBA" id="ARBA00023244"/>
    </source>
</evidence>
<dbReference type="HAMAP" id="MF_00853">
    <property type="entry name" value="HemG"/>
    <property type="match status" value="1"/>
</dbReference>
<dbReference type="InterPro" id="IPR044264">
    <property type="entry name" value="HemG"/>
</dbReference>
<comment type="catalytic activity">
    <reaction evidence="7">
        <text>protoporphyrinogen IX + 3 a ubiquinone = protoporphyrin IX + 3 a ubiquinol</text>
        <dbReference type="Rhea" id="RHEA:63936"/>
        <dbReference type="Rhea" id="RHEA-COMP:9565"/>
        <dbReference type="Rhea" id="RHEA-COMP:9566"/>
        <dbReference type="ChEBI" id="CHEBI:16389"/>
        <dbReference type="ChEBI" id="CHEBI:17976"/>
        <dbReference type="ChEBI" id="CHEBI:57306"/>
        <dbReference type="ChEBI" id="CHEBI:57307"/>
    </reaction>
</comment>
<dbReference type="InterPro" id="IPR001226">
    <property type="entry name" value="Flavodoxin_CS"/>
</dbReference>
<dbReference type="PROSITE" id="PS00201">
    <property type="entry name" value="FLAVODOXIN"/>
    <property type="match status" value="1"/>
</dbReference>
<evidence type="ECO:0000256" key="2">
    <source>
        <dbReference type="ARBA" id="ARBA00022643"/>
    </source>
</evidence>
<keyword evidence="3 7" id="KW-0547">Nucleotide-binding</keyword>
<dbReference type="Proteomes" id="UP000014400">
    <property type="component" value="Unassembled WGS sequence"/>
</dbReference>
<dbReference type="PROSITE" id="PS50902">
    <property type="entry name" value="FLAVODOXIN_LIKE"/>
    <property type="match status" value="1"/>
</dbReference>
<comment type="caution">
    <text evidence="9">The sequence shown here is derived from an EMBL/GenBank/DDBJ whole genome shotgun (WGS) entry which is preliminary data.</text>
</comment>
<dbReference type="UniPathway" id="UPA00251">
    <property type="reaction ID" value="UER00324"/>
</dbReference>
<evidence type="ECO:0000313" key="10">
    <source>
        <dbReference type="Proteomes" id="UP000014400"/>
    </source>
</evidence>
<evidence type="ECO:0000313" key="9">
    <source>
        <dbReference type="EMBL" id="EPD97766.1"/>
    </source>
</evidence>
<dbReference type="InterPro" id="IPR029039">
    <property type="entry name" value="Flavoprotein-like_sf"/>
</dbReference>
<dbReference type="InterPro" id="IPR026816">
    <property type="entry name" value="Flavodoxin_dom"/>
</dbReference>
<keyword evidence="1 7" id="KW-0285">Flavoprotein</keyword>
<dbReference type="NCBIfam" id="NF008316">
    <property type="entry name" value="PRK11104.1"/>
    <property type="match status" value="1"/>
</dbReference>
<name>S3BBB4_9BURK</name>
<comment type="catalytic activity">
    <reaction evidence="7">
        <text>protoporphyrinogen IX + 3 a menaquinone = protoporphyrin IX + 3 a menaquinol</text>
        <dbReference type="Rhea" id="RHEA:27409"/>
        <dbReference type="Rhea" id="RHEA-COMP:9537"/>
        <dbReference type="Rhea" id="RHEA-COMP:9539"/>
        <dbReference type="ChEBI" id="CHEBI:16374"/>
        <dbReference type="ChEBI" id="CHEBI:18151"/>
        <dbReference type="ChEBI" id="CHEBI:57306"/>
        <dbReference type="ChEBI" id="CHEBI:57307"/>
        <dbReference type="EC" id="1.3.5.3"/>
    </reaction>
</comment>
<evidence type="ECO:0000256" key="4">
    <source>
        <dbReference type="ARBA" id="ARBA00023002"/>
    </source>
</evidence>
<keyword evidence="4 7" id="KW-0560">Oxidoreductase</keyword>
<dbReference type="InterPro" id="IPR052200">
    <property type="entry name" value="Protoporphyrinogen_IX_DH"/>
</dbReference>
<dbReference type="GO" id="GO:0004729">
    <property type="term" value="F:oxygen-dependent protoporphyrinogen oxidase activity"/>
    <property type="evidence" value="ECO:0007669"/>
    <property type="project" value="InterPro"/>
</dbReference>
<keyword evidence="6 7" id="KW-0627">Porphyrin biosynthesis</keyword>
<dbReference type="PANTHER" id="PTHR38030">
    <property type="entry name" value="PROTOPORPHYRINOGEN IX DEHYDROGENASE [MENAQUINONE]"/>
    <property type="match status" value="1"/>
</dbReference>
<comment type="subcellular location">
    <subcellularLocation>
        <location evidence="7">Cell membrane</location>
        <topology evidence="7">Peripheral membrane protein</topology>
    </subcellularLocation>
</comment>
<dbReference type="GeneID" id="64062537"/>
<evidence type="ECO:0000256" key="1">
    <source>
        <dbReference type="ARBA" id="ARBA00022630"/>
    </source>
</evidence>
<protein>
    <recommendedName>
        <fullName evidence="7">Protoporphyrinogen IX dehydrogenase [quinone]</fullName>
        <ecNumber evidence="7">1.3.5.3</ecNumber>
    </recommendedName>
    <alternativeName>
        <fullName evidence="7">Protoporphyrinogen IX dehydrogenase [menaquinone]</fullName>
    </alternativeName>
    <alternativeName>
        <fullName evidence="7">Protoporphyrinogen IX dehydrogenase [ubiquinone]</fullName>
    </alternativeName>
    <alternativeName>
        <fullName evidence="7">Protoporphyrinogen oxidase</fullName>
        <shortName evidence="7">PPO</shortName>
    </alternativeName>
</protein>
<organism evidence="9 10">
    <name type="scientific">Sutterella wadsworthensis HGA0223</name>
    <dbReference type="NCBI Taxonomy" id="1203554"/>
    <lineage>
        <taxon>Bacteria</taxon>
        <taxon>Pseudomonadati</taxon>
        <taxon>Pseudomonadota</taxon>
        <taxon>Betaproteobacteria</taxon>
        <taxon>Burkholderiales</taxon>
        <taxon>Sutterellaceae</taxon>
        <taxon>Sutterella</taxon>
    </lineage>
</organism>
<evidence type="ECO:0000256" key="3">
    <source>
        <dbReference type="ARBA" id="ARBA00022741"/>
    </source>
</evidence>
<keyword evidence="7" id="KW-1003">Cell membrane</keyword>
<dbReference type="InterPro" id="IPR008254">
    <property type="entry name" value="Flavodoxin/NO_synth"/>
</dbReference>
<keyword evidence="10" id="KW-1185">Reference proteome</keyword>
<comment type="pathway">
    <text evidence="7">Porphyrin-containing compound metabolism; protoporphyrin-IX biosynthesis; protoporphyrin-IX from protoporphyrinogen-IX: step 1/1.</text>
</comment>
<keyword evidence="2 7" id="KW-0288">FMN</keyword>
<comment type="catalytic activity">
    <reaction evidence="7">
        <text>protoporphyrinogen IX + 3 a quinone = protoporphyrin IX + 3 a quinol</text>
        <dbReference type="Rhea" id="RHEA:65032"/>
        <dbReference type="ChEBI" id="CHEBI:24646"/>
        <dbReference type="ChEBI" id="CHEBI:57306"/>
        <dbReference type="ChEBI" id="CHEBI:57307"/>
        <dbReference type="ChEBI" id="CHEBI:132124"/>
        <dbReference type="EC" id="1.3.5.3"/>
    </reaction>
</comment>
<dbReference type="AlphaFoldDB" id="S3BBB4"/>
<dbReference type="EC" id="1.3.5.3" evidence="7"/>
<dbReference type="GO" id="GO:0010181">
    <property type="term" value="F:FMN binding"/>
    <property type="evidence" value="ECO:0007669"/>
    <property type="project" value="UniProtKB-UniRule"/>
</dbReference>
<dbReference type="STRING" id="1203554.HMPREF1476_02093"/>
<keyword evidence="5" id="KW-0472">Membrane</keyword>
<evidence type="ECO:0000259" key="8">
    <source>
        <dbReference type="PROSITE" id="PS50902"/>
    </source>
</evidence>
<dbReference type="EMBL" id="ATCF01000033">
    <property type="protein sequence ID" value="EPD97766.1"/>
    <property type="molecule type" value="Genomic_DNA"/>
</dbReference>
<dbReference type="PATRIC" id="fig|1203554.3.peg.2178"/>
<gene>
    <name evidence="7" type="primary">hemG</name>
    <name evidence="9" type="ORF">HMPREF1476_02093</name>
</gene>
<feature type="domain" description="Flavodoxin-like" evidence="8">
    <location>
        <begin position="4"/>
        <end position="179"/>
    </location>
</feature>
<sequence>MKSVLVLYYSHGGHTARIARRIWETIIAEGHKADLMGIVEADREGVDWNKYDTVIIGCAVIYGKMNRELVAFVNRFKAVLDAKATSFFSVSLIARAEAKCTPEGNLYTRKFLENNPWKPKDAHCFAGKVDYPNWGWLDTKAIQMIMKMTKGPTEPTAIIDYTNWDDVPEYARHCLTLQA</sequence>
<comment type="function">
    <text evidence="7">Catalyzes the 6-electron oxidation of protoporphyrinogen IX to form protoporphyrin IX; under anaerobic conditions uses menaquinone as an electron acceptor, under aerobic conditions uses ubiquinone as an electron acceptor.</text>
</comment>
<evidence type="ECO:0000256" key="5">
    <source>
        <dbReference type="ARBA" id="ARBA00023136"/>
    </source>
</evidence>
<proteinExistence type="inferred from homology"/>
<dbReference type="HOGENOM" id="CLU_094839_0_1_4"/>
<dbReference type="Pfam" id="PF12724">
    <property type="entry name" value="Flavodoxin_5"/>
    <property type="match status" value="1"/>
</dbReference>
<dbReference type="GO" id="GO:0070819">
    <property type="term" value="F:menaquinone-dependent protoporphyrinogen oxidase activity"/>
    <property type="evidence" value="ECO:0007669"/>
    <property type="project" value="UniProtKB-UniRule"/>
</dbReference>
<dbReference type="GO" id="GO:0006782">
    <property type="term" value="P:protoporphyrinogen IX biosynthetic process"/>
    <property type="evidence" value="ECO:0007669"/>
    <property type="project" value="UniProtKB-UniRule"/>
</dbReference>
<dbReference type="eggNOG" id="COG4635">
    <property type="taxonomic scope" value="Bacteria"/>
</dbReference>
<evidence type="ECO:0000256" key="7">
    <source>
        <dbReference type="HAMAP-Rule" id="MF_00853"/>
    </source>
</evidence>
<dbReference type="GO" id="GO:0005886">
    <property type="term" value="C:plasma membrane"/>
    <property type="evidence" value="ECO:0007669"/>
    <property type="project" value="UniProtKB-SubCell"/>
</dbReference>
<dbReference type="SUPFAM" id="SSF52218">
    <property type="entry name" value="Flavoproteins"/>
    <property type="match status" value="1"/>
</dbReference>
<dbReference type="PANTHER" id="PTHR38030:SF2">
    <property type="entry name" value="PROTOPORPHYRINOGEN IX DEHYDROGENASE [QUINONE]"/>
    <property type="match status" value="1"/>
</dbReference>
<comment type="cofactor">
    <cofactor evidence="7">
        <name>FMN</name>
        <dbReference type="ChEBI" id="CHEBI:58210"/>
    </cofactor>
    <text evidence="7">Binds 1 FMN non-covalently per subunit.</text>
</comment>
<dbReference type="Gene3D" id="3.40.50.360">
    <property type="match status" value="1"/>
</dbReference>
<dbReference type="RefSeq" id="WP_005429571.1">
    <property type="nucleotide sequence ID" value="NZ_KE150481.1"/>
</dbReference>
<dbReference type="GO" id="GO:0009055">
    <property type="term" value="F:electron transfer activity"/>
    <property type="evidence" value="ECO:0007669"/>
    <property type="project" value="InterPro"/>
</dbReference>
<accession>S3BBB4</accession>